<evidence type="ECO:0000256" key="3">
    <source>
        <dbReference type="SAM" id="SignalP"/>
    </source>
</evidence>
<feature type="compositionally biased region" description="Low complexity" evidence="1">
    <location>
        <begin position="143"/>
        <end position="160"/>
    </location>
</feature>
<dbReference type="Proteomes" id="UP001143480">
    <property type="component" value="Unassembled WGS sequence"/>
</dbReference>
<evidence type="ECO:0000256" key="2">
    <source>
        <dbReference type="SAM" id="Phobius"/>
    </source>
</evidence>
<dbReference type="AlphaFoldDB" id="A0A9W6NKF7"/>
<feature type="region of interest" description="Disordered" evidence="1">
    <location>
        <begin position="116"/>
        <end position="194"/>
    </location>
</feature>
<name>A0A9W6NKF7_9ACTN</name>
<feature type="transmembrane region" description="Helical" evidence="2">
    <location>
        <begin position="191"/>
        <end position="211"/>
    </location>
</feature>
<evidence type="ECO:0000313" key="4">
    <source>
        <dbReference type="EMBL" id="GLL00254.1"/>
    </source>
</evidence>
<keyword evidence="5" id="KW-1185">Reference proteome</keyword>
<reference evidence="4" key="2">
    <citation type="submission" date="2023-01" db="EMBL/GenBank/DDBJ databases">
        <authorList>
            <person name="Sun Q."/>
            <person name="Evtushenko L."/>
        </authorList>
    </citation>
    <scope>NUCLEOTIDE SEQUENCE</scope>
    <source>
        <strain evidence="4">VKM Ac-1321</strain>
    </source>
</reference>
<dbReference type="EMBL" id="BSFP01000007">
    <property type="protein sequence ID" value="GLL00254.1"/>
    <property type="molecule type" value="Genomic_DNA"/>
</dbReference>
<gene>
    <name evidence="4" type="ORF">GCM10017581_019940</name>
</gene>
<keyword evidence="2" id="KW-0472">Membrane</keyword>
<reference evidence="4" key="1">
    <citation type="journal article" date="2014" name="Int. J. Syst. Evol. Microbiol.">
        <title>Complete genome sequence of Corynebacterium casei LMG S-19264T (=DSM 44701T), isolated from a smear-ripened cheese.</title>
        <authorList>
            <consortium name="US DOE Joint Genome Institute (JGI-PGF)"/>
            <person name="Walter F."/>
            <person name="Albersmeier A."/>
            <person name="Kalinowski J."/>
            <person name="Ruckert C."/>
        </authorList>
    </citation>
    <scope>NUCLEOTIDE SEQUENCE</scope>
    <source>
        <strain evidence="4">VKM Ac-1321</strain>
    </source>
</reference>
<keyword evidence="2" id="KW-1133">Transmembrane helix</keyword>
<accession>A0A9W6NKF7</accession>
<feature type="chain" id="PRO_5040996067" description="LPXTG-motif cell wall-anchored protein" evidence="3">
    <location>
        <begin position="33"/>
        <end position="222"/>
    </location>
</feature>
<keyword evidence="3" id="KW-0732">Signal</keyword>
<proteinExistence type="predicted"/>
<protein>
    <recommendedName>
        <fullName evidence="6">LPXTG-motif cell wall-anchored protein</fullName>
    </recommendedName>
</protein>
<comment type="caution">
    <text evidence="4">The sequence shown here is derived from an EMBL/GenBank/DDBJ whole genome shotgun (WGS) entry which is preliminary data.</text>
</comment>
<sequence length="222" mass="22546">MKNPLFRRAAVGTFAAAAAIGLSTLFVTPASAHSAGPAGSADCGDNGQYTVTWTVKNDFNKPVTLSNIKITPNAGNGNVPATIQLQAGAGSSFKTTFAGTTKADLVLSVDGLWQDGPGKTWPDNGKPKTFTSEPVKLKGDCKPTGSSPSPSPSPSRSASKPPTPEASHPATPTPSQSSTPGLPVTGSNTTLPMVGTGAALVAGGAALVFTLRRRRRVTFTAE</sequence>
<evidence type="ECO:0000313" key="5">
    <source>
        <dbReference type="Proteomes" id="UP001143480"/>
    </source>
</evidence>
<organism evidence="4 5">
    <name type="scientific">Dactylosporangium matsuzakiense</name>
    <dbReference type="NCBI Taxonomy" id="53360"/>
    <lineage>
        <taxon>Bacteria</taxon>
        <taxon>Bacillati</taxon>
        <taxon>Actinomycetota</taxon>
        <taxon>Actinomycetes</taxon>
        <taxon>Micromonosporales</taxon>
        <taxon>Micromonosporaceae</taxon>
        <taxon>Dactylosporangium</taxon>
    </lineage>
</organism>
<keyword evidence="2" id="KW-0812">Transmembrane</keyword>
<feature type="signal peptide" evidence="3">
    <location>
        <begin position="1"/>
        <end position="32"/>
    </location>
</feature>
<evidence type="ECO:0000256" key="1">
    <source>
        <dbReference type="SAM" id="MobiDB-lite"/>
    </source>
</evidence>
<evidence type="ECO:0008006" key="6">
    <source>
        <dbReference type="Google" id="ProtNLM"/>
    </source>
</evidence>
<dbReference type="NCBIfam" id="TIGR01167">
    <property type="entry name" value="LPXTG_anchor"/>
    <property type="match status" value="1"/>
</dbReference>